<comment type="caution">
    <text evidence="13">The sequence shown here is derived from an EMBL/GenBank/DDBJ whole genome shotgun (WGS) entry which is preliminary data.</text>
</comment>
<evidence type="ECO:0000256" key="8">
    <source>
        <dbReference type="ARBA" id="ARBA00023004"/>
    </source>
</evidence>
<dbReference type="GO" id="GO:0046872">
    <property type="term" value="F:metal ion binding"/>
    <property type="evidence" value="ECO:0007669"/>
    <property type="project" value="UniProtKB-KW"/>
</dbReference>
<keyword evidence="8" id="KW-0408">Iron</keyword>
<dbReference type="GO" id="GO:0003954">
    <property type="term" value="F:NADH dehydrogenase activity"/>
    <property type="evidence" value="ECO:0007669"/>
    <property type="project" value="TreeGrafter"/>
</dbReference>
<dbReference type="InterPro" id="IPR037225">
    <property type="entry name" value="Nuo51_FMN-bd_sf"/>
</dbReference>
<dbReference type="PANTHER" id="PTHR11780:SF10">
    <property type="entry name" value="NADH DEHYDROGENASE [UBIQUINONE] FLAVOPROTEIN 1, MITOCHONDRIAL"/>
    <property type="match status" value="1"/>
</dbReference>
<dbReference type="PANTHER" id="PTHR11780">
    <property type="entry name" value="NADH-UBIQUINONE OXIDOREDUCTASE FLAVOPROTEIN 1 NDUFV1"/>
    <property type="match status" value="1"/>
</dbReference>
<evidence type="ECO:0000259" key="11">
    <source>
        <dbReference type="Pfam" id="PF01512"/>
    </source>
</evidence>
<gene>
    <name evidence="13" type="ORF">AQJ64_28810</name>
</gene>
<evidence type="ECO:0000256" key="4">
    <source>
        <dbReference type="ARBA" id="ARBA00022485"/>
    </source>
</evidence>
<dbReference type="RefSeq" id="WP_055633246.1">
    <property type="nucleotide sequence ID" value="NZ_JBIRTR010000042.1"/>
</dbReference>
<evidence type="ECO:0000259" key="12">
    <source>
        <dbReference type="Pfam" id="PF10589"/>
    </source>
</evidence>
<evidence type="ECO:0000313" key="13">
    <source>
        <dbReference type="EMBL" id="KUN79362.1"/>
    </source>
</evidence>
<name>A0A101SSF0_9ACTN</name>
<dbReference type="OrthoDB" id="9805533at2"/>
<proteinExistence type="inferred from homology"/>
<reference evidence="13 14" key="1">
    <citation type="submission" date="2015-10" db="EMBL/GenBank/DDBJ databases">
        <title>Draft genome sequence of Streptomyces griseoruber DSM 40281, type strain for the species Streptomyces griseoruber.</title>
        <authorList>
            <person name="Ruckert C."/>
            <person name="Winkler A."/>
            <person name="Kalinowski J."/>
            <person name="Kampfer P."/>
            <person name="Glaeser S."/>
        </authorList>
    </citation>
    <scope>NUCLEOTIDE SEQUENCE [LARGE SCALE GENOMIC DNA]</scope>
    <source>
        <strain evidence="13 14">DSM 40281</strain>
    </source>
</reference>
<dbReference type="Proteomes" id="UP000052982">
    <property type="component" value="Unassembled WGS sequence"/>
</dbReference>
<sequence length="405" mass="41855">MTATFPDLYMSPRLLAPGAAPADLPTHHQRYGPLSHGDPEGVLRTVAESGLTGRGGAAFPTYRKLVSVAEAGRRSGRAPVVVANGAEGEPASRKDKTLLRLSPHLVLDGLQIAAHAVGAGEAYLGVEDGATWLESALAQRSGDPLPVTVVRLPKSFLSGQASALARYVSGGAALPAHPSPPVRERGVHRAPTLVQNVETLAHLALVARYGADWYRSAGTPAQPGSALCTVHVAGHEPRVTEAPYGLPLTRLLPLEDASAVLVGGYHGTWIPAREAAELTVDAGYLGAGVLAALPVGRCGLAETARVLRYLALQSAGQCGPCLNGLPRIATAFAALAAPGPQGTVRTDLARWSGLVEGRGACHHPDGTVRLVRSALTTFAAEADAHAHGHCTATDRTALLPVPQEA</sequence>
<feature type="region of interest" description="Disordered" evidence="10">
    <location>
        <begin position="20"/>
        <end position="41"/>
    </location>
</feature>
<dbReference type="SUPFAM" id="SSF142019">
    <property type="entry name" value="Nqo1 FMN-binding domain-like"/>
    <property type="match status" value="1"/>
</dbReference>
<dbReference type="InterPro" id="IPR037207">
    <property type="entry name" value="Nuop51_4Fe4S-bd_sf"/>
</dbReference>
<evidence type="ECO:0000256" key="9">
    <source>
        <dbReference type="ARBA" id="ARBA00023014"/>
    </source>
</evidence>
<evidence type="ECO:0000256" key="6">
    <source>
        <dbReference type="ARBA" id="ARBA00022643"/>
    </source>
</evidence>
<dbReference type="InterPro" id="IPR019575">
    <property type="entry name" value="Nuop51_4Fe4S-bd"/>
</dbReference>
<dbReference type="GO" id="GO:0045333">
    <property type="term" value="P:cellular respiration"/>
    <property type="evidence" value="ECO:0007669"/>
    <property type="project" value="TreeGrafter"/>
</dbReference>
<dbReference type="STRING" id="1943.AQJ64_28810"/>
<organism evidence="13 14">
    <name type="scientific">Streptomyces griseoruber</name>
    <dbReference type="NCBI Taxonomy" id="1943"/>
    <lineage>
        <taxon>Bacteria</taxon>
        <taxon>Bacillati</taxon>
        <taxon>Actinomycetota</taxon>
        <taxon>Actinomycetes</taxon>
        <taxon>Kitasatosporales</taxon>
        <taxon>Streptomycetaceae</taxon>
        <taxon>Streptomyces</taxon>
    </lineage>
</organism>
<protein>
    <submittedName>
        <fullName evidence="13">NADH dehydrogenase</fullName>
    </submittedName>
</protein>
<evidence type="ECO:0000256" key="7">
    <source>
        <dbReference type="ARBA" id="ARBA00022723"/>
    </source>
</evidence>
<dbReference type="Gene3D" id="1.20.1440.230">
    <property type="entry name" value="NADH-ubiquinone oxidoreductase 51kDa subunit, iron-sulphur binding domain"/>
    <property type="match status" value="1"/>
</dbReference>
<evidence type="ECO:0000256" key="10">
    <source>
        <dbReference type="SAM" id="MobiDB-lite"/>
    </source>
</evidence>
<keyword evidence="7" id="KW-0479">Metal-binding</keyword>
<dbReference type="InterPro" id="IPR011538">
    <property type="entry name" value="Nuo51_FMN-bd"/>
</dbReference>
<keyword evidence="4" id="KW-0004">4Fe-4S</keyword>
<comment type="similarity">
    <text evidence="3">Belongs to the complex I 51 kDa subunit family.</text>
</comment>
<accession>A0A101SSF0</accession>
<evidence type="ECO:0000256" key="5">
    <source>
        <dbReference type="ARBA" id="ARBA00022630"/>
    </source>
</evidence>
<evidence type="ECO:0000256" key="1">
    <source>
        <dbReference type="ARBA" id="ARBA00001917"/>
    </source>
</evidence>
<evidence type="ECO:0000256" key="3">
    <source>
        <dbReference type="ARBA" id="ARBA00007523"/>
    </source>
</evidence>
<keyword evidence="9" id="KW-0411">Iron-sulfur</keyword>
<evidence type="ECO:0000313" key="14">
    <source>
        <dbReference type="Proteomes" id="UP000052982"/>
    </source>
</evidence>
<feature type="domain" description="NADH-ubiquinone oxidoreductase 51kDa subunit FMN-binding" evidence="11">
    <location>
        <begin position="46"/>
        <end position="203"/>
    </location>
</feature>
<comment type="cofactor">
    <cofactor evidence="2">
        <name>[4Fe-4S] cluster</name>
        <dbReference type="ChEBI" id="CHEBI:49883"/>
    </cofactor>
</comment>
<dbReference type="GO" id="GO:0051539">
    <property type="term" value="F:4 iron, 4 sulfur cluster binding"/>
    <property type="evidence" value="ECO:0007669"/>
    <property type="project" value="UniProtKB-KW"/>
</dbReference>
<evidence type="ECO:0000256" key="2">
    <source>
        <dbReference type="ARBA" id="ARBA00001966"/>
    </source>
</evidence>
<comment type="cofactor">
    <cofactor evidence="1">
        <name>FMN</name>
        <dbReference type="ChEBI" id="CHEBI:58210"/>
    </cofactor>
</comment>
<dbReference type="Gene3D" id="3.40.50.11540">
    <property type="entry name" value="NADH-ubiquinone oxidoreductase 51kDa subunit"/>
    <property type="match status" value="1"/>
</dbReference>
<dbReference type="SUPFAM" id="SSF140490">
    <property type="entry name" value="Nqo1C-terminal domain-like"/>
    <property type="match status" value="1"/>
</dbReference>
<dbReference type="InterPro" id="IPR050837">
    <property type="entry name" value="ComplexI_51kDa_subunit"/>
</dbReference>
<dbReference type="EMBL" id="LMWW01000048">
    <property type="protein sequence ID" value="KUN79362.1"/>
    <property type="molecule type" value="Genomic_DNA"/>
</dbReference>
<dbReference type="Pfam" id="PF10589">
    <property type="entry name" value="NADH_4Fe-4S"/>
    <property type="match status" value="1"/>
</dbReference>
<keyword evidence="5" id="KW-0285">Flavoprotein</keyword>
<dbReference type="Pfam" id="PF01512">
    <property type="entry name" value="Complex1_51K"/>
    <property type="match status" value="1"/>
</dbReference>
<keyword evidence="14" id="KW-1185">Reference proteome</keyword>
<dbReference type="AlphaFoldDB" id="A0A101SSF0"/>
<keyword evidence="6" id="KW-0288">FMN</keyword>
<feature type="domain" description="NADH-ubiquinone oxidoreductase 51kDa subunit iron-sulphur binding" evidence="12">
    <location>
        <begin position="303"/>
        <end position="385"/>
    </location>
</feature>